<evidence type="ECO:0000259" key="14">
    <source>
        <dbReference type="PROSITE" id="PS50011"/>
    </source>
</evidence>
<dbReference type="GO" id="GO:0005524">
    <property type="term" value="F:ATP binding"/>
    <property type="evidence" value="ECO:0007669"/>
    <property type="project" value="UniProtKB-KW"/>
</dbReference>
<dbReference type="PANTHER" id="PTHR27006">
    <property type="entry name" value="PROMASTIGOTE SURFACE ANTIGEN PROTEIN PSA"/>
    <property type="match status" value="1"/>
</dbReference>
<dbReference type="Pfam" id="PF00069">
    <property type="entry name" value="Pkinase"/>
    <property type="match status" value="1"/>
</dbReference>
<dbReference type="AlphaFoldDB" id="A0A803LKW1"/>
<dbReference type="Gramene" id="AUR62014608-RA">
    <property type="protein sequence ID" value="AUR62014608-RA:cds"/>
    <property type="gene ID" value="AUR62014608"/>
</dbReference>
<evidence type="ECO:0000256" key="6">
    <source>
        <dbReference type="ARBA" id="ARBA00022737"/>
    </source>
</evidence>
<proteinExistence type="predicted"/>
<keyword evidence="12" id="KW-0675">Receptor</keyword>
<evidence type="ECO:0000256" key="8">
    <source>
        <dbReference type="ARBA" id="ARBA00022777"/>
    </source>
</evidence>
<dbReference type="GO" id="GO:0006950">
    <property type="term" value="P:response to stress"/>
    <property type="evidence" value="ECO:0007669"/>
    <property type="project" value="UniProtKB-ARBA"/>
</dbReference>
<dbReference type="PROSITE" id="PS50011">
    <property type="entry name" value="PROTEIN_KINASE_DOM"/>
    <property type="match status" value="1"/>
</dbReference>
<keyword evidence="4" id="KW-0812">Transmembrane</keyword>
<dbReference type="SMART" id="SM00220">
    <property type="entry name" value="S_TKc"/>
    <property type="match status" value="1"/>
</dbReference>
<dbReference type="InterPro" id="IPR000719">
    <property type="entry name" value="Prot_kinase_dom"/>
</dbReference>
<keyword evidence="7" id="KW-0547">Nucleotide-binding</keyword>
<dbReference type="Pfam" id="PF07727">
    <property type="entry name" value="RVT_2"/>
    <property type="match status" value="1"/>
</dbReference>
<dbReference type="Gene3D" id="3.30.200.20">
    <property type="entry name" value="Phosphorylase Kinase, domain 1"/>
    <property type="match status" value="1"/>
</dbReference>
<dbReference type="InterPro" id="IPR008271">
    <property type="entry name" value="Ser/Thr_kinase_AS"/>
</dbReference>
<evidence type="ECO:0000256" key="1">
    <source>
        <dbReference type="ARBA" id="ARBA00004167"/>
    </source>
</evidence>
<evidence type="ECO:0000313" key="16">
    <source>
        <dbReference type="Proteomes" id="UP000596660"/>
    </source>
</evidence>
<dbReference type="Proteomes" id="UP000596660">
    <property type="component" value="Unplaced"/>
</dbReference>
<evidence type="ECO:0000256" key="13">
    <source>
        <dbReference type="ARBA" id="ARBA00023180"/>
    </source>
</evidence>
<evidence type="ECO:0000256" key="9">
    <source>
        <dbReference type="ARBA" id="ARBA00022840"/>
    </source>
</evidence>
<dbReference type="InterPro" id="IPR013103">
    <property type="entry name" value="RVT_2"/>
</dbReference>
<keyword evidence="16" id="KW-1185">Reference proteome</keyword>
<evidence type="ECO:0000256" key="5">
    <source>
        <dbReference type="ARBA" id="ARBA00022729"/>
    </source>
</evidence>
<dbReference type="FunFam" id="1.10.510.10:FF:000129">
    <property type="entry name" value="cysteine-rich receptor-like protein kinase 10"/>
    <property type="match status" value="1"/>
</dbReference>
<organism evidence="15 16">
    <name type="scientific">Chenopodium quinoa</name>
    <name type="common">Quinoa</name>
    <dbReference type="NCBI Taxonomy" id="63459"/>
    <lineage>
        <taxon>Eukaryota</taxon>
        <taxon>Viridiplantae</taxon>
        <taxon>Streptophyta</taxon>
        <taxon>Embryophyta</taxon>
        <taxon>Tracheophyta</taxon>
        <taxon>Spermatophyta</taxon>
        <taxon>Magnoliopsida</taxon>
        <taxon>eudicotyledons</taxon>
        <taxon>Gunneridae</taxon>
        <taxon>Pentapetalae</taxon>
        <taxon>Caryophyllales</taxon>
        <taxon>Chenopodiaceae</taxon>
        <taxon>Chenopodioideae</taxon>
        <taxon>Atripliceae</taxon>
        <taxon>Chenopodium</taxon>
    </lineage>
</organism>
<dbReference type="PANTHER" id="PTHR27006:SF639">
    <property type="entry name" value="CYSTEINE-RICH RECEPTOR-LIKE PROTEIN KINASE 11"/>
    <property type="match status" value="1"/>
</dbReference>
<evidence type="ECO:0000256" key="7">
    <source>
        <dbReference type="ARBA" id="ARBA00022741"/>
    </source>
</evidence>
<keyword evidence="6" id="KW-0677">Repeat</keyword>
<dbReference type="InterPro" id="IPR043502">
    <property type="entry name" value="DNA/RNA_pol_sf"/>
</dbReference>
<dbReference type="GO" id="GO:0016020">
    <property type="term" value="C:membrane"/>
    <property type="evidence" value="ECO:0007669"/>
    <property type="project" value="UniProtKB-SubCell"/>
</dbReference>
<evidence type="ECO:0000256" key="2">
    <source>
        <dbReference type="ARBA" id="ARBA00022527"/>
    </source>
</evidence>
<comment type="subcellular location">
    <subcellularLocation>
        <location evidence="1">Membrane</location>
        <topology evidence="1">Single-pass membrane protein</topology>
    </subcellularLocation>
</comment>
<keyword evidence="5" id="KW-0732">Signal</keyword>
<evidence type="ECO:0000313" key="15">
    <source>
        <dbReference type="EnsemblPlants" id="AUR62014608-RA:cds"/>
    </source>
</evidence>
<dbReference type="PROSITE" id="PS00108">
    <property type="entry name" value="PROTEIN_KINASE_ST"/>
    <property type="match status" value="1"/>
</dbReference>
<reference evidence="15" key="2">
    <citation type="submission" date="2021-03" db="UniProtKB">
        <authorList>
            <consortium name="EnsemblPlants"/>
        </authorList>
    </citation>
    <scope>IDENTIFICATION</scope>
</reference>
<dbReference type="Gene3D" id="1.10.510.10">
    <property type="entry name" value="Transferase(Phosphotransferase) domain 1"/>
    <property type="match status" value="2"/>
</dbReference>
<keyword evidence="10" id="KW-1133">Transmembrane helix</keyword>
<dbReference type="SUPFAM" id="SSF56112">
    <property type="entry name" value="Protein kinase-like (PK-like)"/>
    <property type="match status" value="2"/>
</dbReference>
<evidence type="ECO:0000256" key="3">
    <source>
        <dbReference type="ARBA" id="ARBA00022679"/>
    </source>
</evidence>
<keyword evidence="3" id="KW-0808">Transferase</keyword>
<dbReference type="InterPro" id="IPR011009">
    <property type="entry name" value="Kinase-like_dom_sf"/>
</dbReference>
<dbReference type="GO" id="GO:0004674">
    <property type="term" value="F:protein serine/threonine kinase activity"/>
    <property type="evidence" value="ECO:0007669"/>
    <property type="project" value="UniProtKB-KW"/>
</dbReference>
<feature type="domain" description="Protein kinase" evidence="14">
    <location>
        <begin position="247"/>
        <end position="857"/>
    </location>
</feature>
<protein>
    <recommendedName>
        <fullName evidence="14">Protein kinase domain-containing protein</fullName>
    </recommendedName>
</protein>
<keyword evidence="11" id="KW-0472">Membrane</keyword>
<sequence length="886" mass="100055">MKDYIQPNKRSDKQISNLAVQVVKPEFHCFMKTLVKSDDPVLFKTVVTDHNWVTAMNRELDQCEQNGTWEVRVLPEGKKTTYSLFTRHHGSTITAVLVYVDDLLIIGNSKIETSKLKNLLSSHFHMKDLGDLRYFLGLEIDHTPQGIFVSQKKYVTDLLKEQGLLNAKPLKLPIDNHLKLSADKGTPLESPVPYQQLLGKLIYLTVTRPDISFTVQLLSHFMHSPTSTHMQAVKRLLSVIQAATCNFSNAKILGRGSSVKVYKGVLPGGQEIAVKRLIKIVRDVELNFNNEVLLLTNLQHRNLRGYMPLEFVQQGIFSVKSNVFNFGVILLEMICGQMINDFPKGKNDEDLLSYVWRKRYNGTALDVVDTKLHKIEDHKAQLYIMETNANSVLYFHPNDGSYSISFDKSTGAADYRSWIRSMEIALTSKKKIGFVLRNVLRSAYVLEKHFSMANGSMKYKLNKDLYQLKQNGNSINVYFAAMSSLWEELDSMNDLLVISKPTVDVRNLLNVVARNREKSRLFQFLNGLNDQNGAMRSQMLMFTPLPTVESSCSMLQQNIEKTSVTCSHCGGKGHTQNQCCAVKGSETDEELDNSFSSMVSCHHVATLTYGWIIESGASDHMTCDLSKFTDPEEVANLPRITLPTSASASISHTSNVNLYPIKRVQLDWKTRFKIIKGVARGMLYLHEYSRLLVVHRDLKSGNILLDAEMNPKIADFGMARMFGVDQTKGDTNKICGTFGYMPPEYVHHGHFSFKSDVFSFGVLLLENIIDLRIGRYYNSETGETLLNFTWRNWLEGTPLNIADSSMTTVNSAEVLRCINIGLLCVQENIAHRPIMSSVVLMLNSNTIAPPVPLHSAFVLDKDDKFEKLKVLDNSANEVSISELDPR</sequence>
<dbReference type="SUPFAM" id="SSF56672">
    <property type="entry name" value="DNA/RNA polymerases"/>
    <property type="match status" value="1"/>
</dbReference>
<keyword evidence="13" id="KW-0325">Glycoprotein</keyword>
<reference evidence="15" key="1">
    <citation type="journal article" date="2017" name="Nature">
        <title>The genome of Chenopodium quinoa.</title>
        <authorList>
            <person name="Jarvis D.E."/>
            <person name="Ho Y.S."/>
            <person name="Lightfoot D.J."/>
            <person name="Schmoeckel S.M."/>
            <person name="Li B."/>
            <person name="Borm T.J.A."/>
            <person name="Ohyanagi H."/>
            <person name="Mineta K."/>
            <person name="Michell C.T."/>
            <person name="Saber N."/>
            <person name="Kharbatia N.M."/>
            <person name="Rupper R.R."/>
            <person name="Sharp A.R."/>
            <person name="Dally N."/>
            <person name="Boughton B.A."/>
            <person name="Woo Y.H."/>
            <person name="Gao G."/>
            <person name="Schijlen E.G.W.M."/>
            <person name="Guo X."/>
            <person name="Momin A.A."/>
            <person name="Negrao S."/>
            <person name="Al-Babili S."/>
            <person name="Gehring C."/>
            <person name="Roessner U."/>
            <person name="Jung C."/>
            <person name="Murphy K."/>
            <person name="Arold S.T."/>
            <person name="Gojobori T."/>
            <person name="van der Linden C.G."/>
            <person name="van Loo E.N."/>
            <person name="Jellen E.N."/>
            <person name="Maughan P.J."/>
            <person name="Tester M."/>
        </authorList>
    </citation>
    <scope>NUCLEOTIDE SEQUENCE [LARGE SCALE GENOMIC DNA]</scope>
    <source>
        <strain evidence="15">cv. PI 614886</strain>
    </source>
</reference>
<accession>A0A803LKW1</accession>
<keyword evidence="2" id="KW-0723">Serine/threonine-protein kinase</keyword>
<name>A0A803LKW1_CHEQI</name>
<evidence type="ECO:0000256" key="4">
    <source>
        <dbReference type="ARBA" id="ARBA00022692"/>
    </source>
</evidence>
<evidence type="ECO:0000256" key="12">
    <source>
        <dbReference type="ARBA" id="ARBA00023170"/>
    </source>
</evidence>
<dbReference type="EnsemblPlants" id="AUR62014608-RA">
    <property type="protein sequence ID" value="AUR62014608-RA:cds"/>
    <property type="gene ID" value="AUR62014608"/>
</dbReference>
<evidence type="ECO:0000256" key="10">
    <source>
        <dbReference type="ARBA" id="ARBA00022989"/>
    </source>
</evidence>
<keyword evidence="9" id="KW-0067">ATP-binding</keyword>
<keyword evidence="8" id="KW-0418">Kinase</keyword>
<evidence type="ECO:0000256" key="11">
    <source>
        <dbReference type="ARBA" id="ARBA00023136"/>
    </source>
</evidence>